<organism evidence="9 10">
    <name type="scientific">Pedobacter jamesrossensis</name>
    <dbReference type="NCBI Taxonomy" id="1908238"/>
    <lineage>
        <taxon>Bacteria</taxon>
        <taxon>Pseudomonadati</taxon>
        <taxon>Bacteroidota</taxon>
        <taxon>Sphingobacteriia</taxon>
        <taxon>Sphingobacteriales</taxon>
        <taxon>Sphingobacteriaceae</taxon>
        <taxon>Pedobacter</taxon>
    </lineage>
</organism>
<keyword evidence="10" id="KW-1185">Reference proteome</keyword>
<dbReference type="Gene3D" id="2.40.440.10">
    <property type="entry name" value="L,D-transpeptidase catalytic domain-like"/>
    <property type="match status" value="1"/>
</dbReference>
<sequence>MENTSKTEYCSKSHKIVFMIWLICLLAHTSFNVLAQNPPITFTKEGERINAAISEQTKAQLLACRSMLNYPKSVERFYKSKGYSLAWVEKENHNRQLAHAMMILDCVSQFGLNRDDFHASELIYQQISVLAEVPNMLSGGQRAIFDVMMTDAMITFMNHLHYGKFNTVLTPSKIDDGGYGDFNAEARLMQLMESKDFYNEIAAVQPSSKEYDDLQRYMHLVRGQYLEDSYEFPEEHVRKMTINMERLRWLSASQTPSLIINIPAFTAKMKLSDTVYTFKIIVGKPSSPTPIFESKLISLTTVPDRRVAAKIFISQVLPGALKNLTYLDSNHYTIYDLKGRLIENTAKKLVQIKAQPKGYYARQSQACGNAMGKLLFHSADTSGIYLHDAPQSKLVGLSKRALSTGCIQIDQAEKLADLLLVTDGSSNKRPLLHAAISNGKTMDFKLNTPVVMKITYLTCEMIDSQLVIFKDIYSHDGALEMAMYGFERLLASDKKIRSKP</sequence>
<dbReference type="EMBL" id="JBHSBY010000141">
    <property type="protein sequence ID" value="MFC4198617.1"/>
    <property type="molecule type" value="Genomic_DNA"/>
</dbReference>
<reference evidence="10" key="1">
    <citation type="journal article" date="2019" name="Int. J. Syst. Evol. Microbiol.">
        <title>The Global Catalogue of Microorganisms (GCM) 10K type strain sequencing project: providing services to taxonomists for standard genome sequencing and annotation.</title>
        <authorList>
            <consortium name="The Broad Institute Genomics Platform"/>
            <consortium name="The Broad Institute Genome Sequencing Center for Infectious Disease"/>
            <person name="Wu L."/>
            <person name="Ma J."/>
        </authorList>
    </citation>
    <scope>NUCLEOTIDE SEQUENCE [LARGE SCALE GENOMIC DNA]</scope>
    <source>
        <strain evidence="10">CCM 8689</strain>
    </source>
</reference>
<dbReference type="CDD" id="cd16913">
    <property type="entry name" value="YkuD_like"/>
    <property type="match status" value="1"/>
</dbReference>
<gene>
    <name evidence="9" type="ORF">ACFOUY_18070</name>
</gene>
<dbReference type="RefSeq" id="WP_378962633.1">
    <property type="nucleotide sequence ID" value="NZ_JBHRXC010000016.1"/>
</dbReference>
<dbReference type="PANTHER" id="PTHR41533:SF2">
    <property type="entry name" value="BLR7131 PROTEIN"/>
    <property type="match status" value="1"/>
</dbReference>
<evidence type="ECO:0000256" key="4">
    <source>
        <dbReference type="ARBA" id="ARBA00022960"/>
    </source>
</evidence>
<accession>A0ABV8NQX9</accession>
<dbReference type="Pfam" id="PF20142">
    <property type="entry name" value="Scaffold"/>
    <property type="match status" value="1"/>
</dbReference>
<evidence type="ECO:0000259" key="8">
    <source>
        <dbReference type="Pfam" id="PF20142"/>
    </source>
</evidence>
<evidence type="ECO:0000259" key="7">
    <source>
        <dbReference type="Pfam" id="PF03734"/>
    </source>
</evidence>
<dbReference type="InterPro" id="IPR052905">
    <property type="entry name" value="LD-transpeptidase_YkuD-like"/>
</dbReference>
<dbReference type="InterPro" id="IPR045380">
    <property type="entry name" value="LD_TPept_scaffold_dom"/>
</dbReference>
<evidence type="ECO:0000256" key="5">
    <source>
        <dbReference type="ARBA" id="ARBA00022984"/>
    </source>
</evidence>
<keyword evidence="6" id="KW-0961">Cell wall biogenesis/degradation</keyword>
<evidence type="ECO:0000313" key="10">
    <source>
        <dbReference type="Proteomes" id="UP001595792"/>
    </source>
</evidence>
<evidence type="ECO:0000256" key="2">
    <source>
        <dbReference type="ARBA" id="ARBA00005992"/>
    </source>
</evidence>
<dbReference type="InterPro" id="IPR038063">
    <property type="entry name" value="Transpep_catalytic_dom"/>
</dbReference>
<proteinExistence type="inferred from homology"/>
<protein>
    <submittedName>
        <fullName evidence="9">L,D-transpeptidase family protein</fullName>
    </submittedName>
</protein>
<dbReference type="Proteomes" id="UP001595792">
    <property type="component" value="Unassembled WGS sequence"/>
</dbReference>
<evidence type="ECO:0000256" key="3">
    <source>
        <dbReference type="ARBA" id="ARBA00022679"/>
    </source>
</evidence>
<evidence type="ECO:0000313" key="9">
    <source>
        <dbReference type="EMBL" id="MFC4198617.1"/>
    </source>
</evidence>
<keyword evidence="5" id="KW-0573">Peptidoglycan synthesis</keyword>
<evidence type="ECO:0000256" key="1">
    <source>
        <dbReference type="ARBA" id="ARBA00004752"/>
    </source>
</evidence>
<dbReference type="SUPFAM" id="SSF141523">
    <property type="entry name" value="L,D-transpeptidase catalytic domain-like"/>
    <property type="match status" value="1"/>
</dbReference>
<comment type="pathway">
    <text evidence="1">Cell wall biogenesis; peptidoglycan biosynthesis.</text>
</comment>
<keyword evidence="4" id="KW-0133">Cell shape</keyword>
<name>A0ABV8NQX9_9SPHI</name>
<keyword evidence="3" id="KW-0808">Transferase</keyword>
<evidence type="ECO:0000256" key="6">
    <source>
        <dbReference type="ARBA" id="ARBA00023316"/>
    </source>
</evidence>
<comment type="similarity">
    <text evidence="2">Belongs to the YkuD family.</text>
</comment>
<comment type="caution">
    <text evidence="9">The sequence shown here is derived from an EMBL/GenBank/DDBJ whole genome shotgun (WGS) entry which is preliminary data.</text>
</comment>
<dbReference type="InterPro" id="IPR005490">
    <property type="entry name" value="LD_TPept_cat_dom"/>
</dbReference>
<feature type="domain" description="L,D-TPase catalytic" evidence="7">
    <location>
        <begin position="258"/>
        <end position="421"/>
    </location>
</feature>
<dbReference type="PANTHER" id="PTHR41533">
    <property type="entry name" value="L,D-TRANSPEPTIDASE HI_1667-RELATED"/>
    <property type="match status" value="1"/>
</dbReference>
<dbReference type="Pfam" id="PF03734">
    <property type="entry name" value="YkuD"/>
    <property type="match status" value="1"/>
</dbReference>
<feature type="domain" description="L,D-transpeptidase scaffold" evidence="8">
    <location>
        <begin position="73"/>
        <end position="217"/>
    </location>
</feature>